<reference evidence="9 10" key="1">
    <citation type="submission" date="2020-08" db="EMBL/GenBank/DDBJ databases">
        <authorList>
            <person name="Liu C."/>
            <person name="Sun Q."/>
        </authorList>
    </citation>
    <scope>NUCLEOTIDE SEQUENCE [LARGE SCALE GENOMIC DNA]</scope>
    <source>
        <strain evidence="9 10">NSJ-18</strain>
    </source>
</reference>
<dbReference type="EMBL" id="JACRWE010000001">
    <property type="protein sequence ID" value="MBC5995684.1"/>
    <property type="molecule type" value="Genomic_DNA"/>
</dbReference>
<sequence>MKRFLLCLIGILLVTVESSITNYIDIYGVSFSLVLVYCTIISLYLDELEAGIIGAIIGLTKDITVGGVFGVNALILFAVCYGISTLREKIYKESYITIGTLVLITSIFDSMVNITATTLVYNSYGILTMVLKGIVIIPIINSILSLIIYKLFKKNILKLKEE</sequence>
<keyword evidence="3" id="KW-1003">Cell membrane</keyword>
<organism evidence="9 10">
    <name type="scientific">Romboutsia faecis</name>
    <dbReference type="NCBI Taxonomy" id="2764597"/>
    <lineage>
        <taxon>Bacteria</taxon>
        <taxon>Bacillati</taxon>
        <taxon>Bacillota</taxon>
        <taxon>Clostridia</taxon>
        <taxon>Peptostreptococcales</taxon>
        <taxon>Peptostreptococcaceae</taxon>
        <taxon>Romboutsia</taxon>
    </lineage>
</organism>
<proteinExistence type="inferred from homology"/>
<comment type="caution">
    <text evidence="9">The sequence shown here is derived from an EMBL/GenBank/DDBJ whole genome shotgun (WGS) entry which is preliminary data.</text>
</comment>
<evidence type="ECO:0000256" key="8">
    <source>
        <dbReference type="SAM" id="Phobius"/>
    </source>
</evidence>
<evidence type="ECO:0000256" key="1">
    <source>
        <dbReference type="ARBA" id="ARBA00004651"/>
    </source>
</evidence>
<keyword evidence="4 8" id="KW-0812">Transmembrane</keyword>
<evidence type="ECO:0000313" key="10">
    <source>
        <dbReference type="Proteomes" id="UP000609849"/>
    </source>
</evidence>
<evidence type="ECO:0000256" key="6">
    <source>
        <dbReference type="ARBA" id="ARBA00022989"/>
    </source>
</evidence>
<evidence type="ECO:0000256" key="2">
    <source>
        <dbReference type="ARBA" id="ARBA00007776"/>
    </source>
</evidence>
<dbReference type="NCBIfam" id="TIGR03426">
    <property type="entry name" value="shape_MreD"/>
    <property type="match status" value="1"/>
</dbReference>
<feature type="transmembrane region" description="Helical" evidence="8">
    <location>
        <begin position="65"/>
        <end position="84"/>
    </location>
</feature>
<keyword evidence="7 8" id="KW-0472">Membrane</keyword>
<evidence type="ECO:0000313" key="9">
    <source>
        <dbReference type="EMBL" id="MBC5995684.1"/>
    </source>
</evidence>
<evidence type="ECO:0000256" key="7">
    <source>
        <dbReference type="ARBA" id="ARBA00023136"/>
    </source>
</evidence>
<keyword evidence="10" id="KW-1185">Reference proteome</keyword>
<protein>
    <submittedName>
        <fullName evidence="9">Rod shape-determining protein MreD</fullName>
    </submittedName>
</protein>
<gene>
    <name evidence="9" type="primary">mreD</name>
    <name evidence="9" type="ORF">H8923_02820</name>
</gene>
<comment type="similarity">
    <text evidence="2">Belongs to the MreD family.</text>
</comment>
<keyword evidence="6 8" id="KW-1133">Transmembrane helix</keyword>
<accession>A0ABR7JL94</accession>
<dbReference type="InterPro" id="IPR007227">
    <property type="entry name" value="Cell_shape_determining_MreD"/>
</dbReference>
<evidence type="ECO:0000256" key="5">
    <source>
        <dbReference type="ARBA" id="ARBA00022960"/>
    </source>
</evidence>
<evidence type="ECO:0000256" key="4">
    <source>
        <dbReference type="ARBA" id="ARBA00022692"/>
    </source>
</evidence>
<comment type="subcellular location">
    <subcellularLocation>
        <location evidence="1">Cell membrane</location>
        <topology evidence="1">Multi-pass membrane protein</topology>
    </subcellularLocation>
</comment>
<evidence type="ECO:0000256" key="3">
    <source>
        <dbReference type="ARBA" id="ARBA00022475"/>
    </source>
</evidence>
<dbReference type="Pfam" id="PF04093">
    <property type="entry name" value="MreD"/>
    <property type="match status" value="1"/>
</dbReference>
<feature type="transmembrane region" description="Helical" evidence="8">
    <location>
        <begin position="96"/>
        <end position="121"/>
    </location>
</feature>
<dbReference type="Proteomes" id="UP000609849">
    <property type="component" value="Unassembled WGS sequence"/>
</dbReference>
<keyword evidence="5" id="KW-0133">Cell shape</keyword>
<dbReference type="RefSeq" id="WP_153925715.1">
    <property type="nucleotide sequence ID" value="NZ_JACRWE010000001.1"/>
</dbReference>
<name>A0ABR7JL94_9FIRM</name>
<feature type="transmembrane region" description="Helical" evidence="8">
    <location>
        <begin position="133"/>
        <end position="152"/>
    </location>
</feature>